<evidence type="ECO:0000259" key="8">
    <source>
        <dbReference type="PROSITE" id="PS51733"/>
    </source>
</evidence>
<accession>A0A258CUG8</accession>
<dbReference type="PROSITE" id="PS51733">
    <property type="entry name" value="BPL_LPL_CATALYTIC"/>
    <property type="match status" value="1"/>
</dbReference>
<dbReference type="InterPro" id="IPR008988">
    <property type="entry name" value="Transcriptional_repressor_C"/>
</dbReference>
<name>A0A258CUG8_CAUVI</name>
<feature type="compositionally biased region" description="Pro residues" evidence="7">
    <location>
        <begin position="10"/>
        <end position="20"/>
    </location>
</feature>
<dbReference type="EC" id="6.3.4.15" evidence="5"/>
<dbReference type="CDD" id="cd16442">
    <property type="entry name" value="BPL"/>
    <property type="match status" value="1"/>
</dbReference>
<dbReference type="NCBIfam" id="TIGR00121">
    <property type="entry name" value="birA_ligase"/>
    <property type="match status" value="1"/>
</dbReference>
<protein>
    <recommendedName>
        <fullName evidence="5">biotin--[biotin carboxyl-carrier protein] ligase</fullName>
        <ecNumber evidence="5">6.3.4.15</ecNumber>
    </recommendedName>
</protein>
<dbReference type="Pfam" id="PF02237">
    <property type="entry name" value="BPL_C"/>
    <property type="match status" value="1"/>
</dbReference>
<proteinExistence type="predicted"/>
<reference evidence="9 10" key="1">
    <citation type="submission" date="2017-03" db="EMBL/GenBank/DDBJ databases">
        <title>Lifting the veil on microbial sulfur biogeochemistry in mining wastewaters.</title>
        <authorList>
            <person name="Kantor R.S."/>
            <person name="Colenbrander Nelson T."/>
            <person name="Marshall S."/>
            <person name="Bennett D."/>
            <person name="Apte S."/>
            <person name="Camacho D."/>
            <person name="Thomas B.C."/>
            <person name="Warren L.A."/>
            <person name="Banfield J.F."/>
        </authorList>
    </citation>
    <scope>NUCLEOTIDE SEQUENCE [LARGE SCALE GENOMIC DNA]</scope>
    <source>
        <strain evidence="9">32-67-7</strain>
    </source>
</reference>
<dbReference type="InterPro" id="IPR004143">
    <property type="entry name" value="BPL_LPL_catalytic"/>
</dbReference>
<evidence type="ECO:0000256" key="7">
    <source>
        <dbReference type="SAM" id="MobiDB-lite"/>
    </source>
</evidence>
<feature type="region of interest" description="Disordered" evidence="7">
    <location>
        <begin position="1"/>
        <end position="22"/>
    </location>
</feature>
<dbReference type="GO" id="GO:0004077">
    <property type="term" value="F:biotin--[biotin carboxyl-carrier protein] ligase activity"/>
    <property type="evidence" value="ECO:0007669"/>
    <property type="project" value="UniProtKB-EC"/>
</dbReference>
<comment type="catalytic activity">
    <reaction evidence="6">
        <text>biotin + L-lysyl-[protein] + ATP = N(6)-biotinyl-L-lysyl-[protein] + AMP + diphosphate + H(+)</text>
        <dbReference type="Rhea" id="RHEA:11756"/>
        <dbReference type="Rhea" id="RHEA-COMP:9752"/>
        <dbReference type="Rhea" id="RHEA-COMP:10505"/>
        <dbReference type="ChEBI" id="CHEBI:15378"/>
        <dbReference type="ChEBI" id="CHEBI:29969"/>
        <dbReference type="ChEBI" id="CHEBI:30616"/>
        <dbReference type="ChEBI" id="CHEBI:33019"/>
        <dbReference type="ChEBI" id="CHEBI:57586"/>
        <dbReference type="ChEBI" id="CHEBI:83144"/>
        <dbReference type="ChEBI" id="CHEBI:456215"/>
        <dbReference type="EC" id="6.3.4.15"/>
    </reaction>
</comment>
<dbReference type="GO" id="GO:0005737">
    <property type="term" value="C:cytoplasm"/>
    <property type="evidence" value="ECO:0007669"/>
    <property type="project" value="TreeGrafter"/>
</dbReference>
<evidence type="ECO:0000256" key="2">
    <source>
        <dbReference type="ARBA" id="ARBA00022741"/>
    </source>
</evidence>
<dbReference type="Proteomes" id="UP000215616">
    <property type="component" value="Unassembled WGS sequence"/>
</dbReference>
<gene>
    <name evidence="9" type="ORF">B7Z12_18630</name>
</gene>
<organism evidence="9 10">
    <name type="scientific">Caulobacter vibrioides</name>
    <name type="common">Caulobacter crescentus</name>
    <dbReference type="NCBI Taxonomy" id="155892"/>
    <lineage>
        <taxon>Bacteria</taxon>
        <taxon>Pseudomonadati</taxon>
        <taxon>Pseudomonadota</taxon>
        <taxon>Alphaproteobacteria</taxon>
        <taxon>Caulobacterales</taxon>
        <taxon>Caulobacteraceae</taxon>
        <taxon>Caulobacter</taxon>
    </lineage>
</organism>
<keyword evidence="2" id="KW-0547">Nucleotide-binding</keyword>
<evidence type="ECO:0000313" key="10">
    <source>
        <dbReference type="Proteomes" id="UP000215616"/>
    </source>
</evidence>
<dbReference type="GO" id="GO:0005524">
    <property type="term" value="F:ATP binding"/>
    <property type="evidence" value="ECO:0007669"/>
    <property type="project" value="UniProtKB-KW"/>
</dbReference>
<evidence type="ECO:0000256" key="6">
    <source>
        <dbReference type="ARBA" id="ARBA00047846"/>
    </source>
</evidence>
<sequence>MWPWSGSNRPPRPPPPPSVTVPPIVFLDEIDSTNAEARRRAEAGEGGPLWLVGLRQTAGRGRRGRAWETGEGNLAATLLFRTDKPPGEAAQVSFVAALAVADLLARYVPIDLISLKWPNDPLLAGLKVSGILVESGAAPLGGLWLAVGVGVNLKRKPIDAERPATSIATHLEAPPTPQAAAEVLAEAFERRLHTWEILGFPAIADAWTARAHGLGEPCVARLGHETVEGIAEALDADGALRLRLADGSLRRITAGDVFFGGA</sequence>
<dbReference type="Gene3D" id="3.30.930.10">
    <property type="entry name" value="Bira Bifunctional Protein, Domain 2"/>
    <property type="match status" value="1"/>
</dbReference>
<dbReference type="AlphaFoldDB" id="A0A258CUG8"/>
<evidence type="ECO:0000256" key="4">
    <source>
        <dbReference type="ARBA" id="ARBA00023267"/>
    </source>
</evidence>
<dbReference type="InterPro" id="IPR004408">
    <property type="entry name" value="Biotin_CoA_COase_ligase"/>
</dbReference>
<dbReference type="EMBL" id="NCDQ01000430">
    <property type="protein sequence ID" value="OYW99127.1"/>
    <property type="molecule type" value="Genomic_DNA"/>
</dbReference>
<feature type="domain" description="BPL/LPL catalytic" evidence="8">
    <location>
        <begin position="19"/>
        <end position="196"/>
    </location>
</feature>
<evidence type="ECO:0000256" key="1">
    <source>
        <dbReference type="ARBA" id="ARBA00022598"/>
    </source>
</evidence>
<dbReference type="SUPFAM" id="SSF50037">
    <property type="entry name" value="C-terminal domain of transcriptional repressors"/>
    <property type="match status" value="1"/>
</dbReference>
<comment type="caution">
    <text evidence="9">The sequence shown here is derived from an EMBL/GenBank/DDBJ whole genome shotgun (WGS) entry which is preliminary data.</text>
</comment>
<evidence type="ECO:0000256" key="3">
    <source>
        <dbReference type="ARBA" id="ARBA00022840"/>
    </source>
</evidence>
<evidence type="ECO:0000256" key="5">
    <source>
        <dbReference type="ARBA" id="ARBA00024227"/>
    </source>
</evidence>
<dbReference type="InterPro" id="IPR003142">
    <property type="entry name" value="BPL_C"/>
</dbReference>
<dbReference type="InterPro" id="IPR045864">
    <property type="entry name" value="aa-tRNA-synth_II/BPL/LPL"/>
</dbReference>
<evidence type="ECO:0000313" key="9">
    <source>
        <dbReference type="EMBL" id="OYW99127.1"/>
    </source>
</evidence>
<dbReference type="SUPFAM" id="SSF55681">
    <property type="entry name" value="Class II aaRS and biotin synthetases"/>
    <property type="match status" value="1"/>
</dbReference>
<dbReference type="PANTHER" id="PTHR12835">
    <property type="entry name" value="BIOTIN PROTEIN LIGASE"/>
    <property type="match status" value="1"/>
</dbReference>
<dbReference type="Gene3D" id="2.30.30.100">
    <property type="match status" value="1"/>
</dbReference>
<keyword evidence="4" id="KW-0092">Biotin</keyword>
<keyword evidence="3" id="KW-0067">ATP-binding</keyword>
<dbReference type="Pfam" id="PF03099">
    <property type="entry name" value="BPL_LplA_LipB"/>
    <property type="match status" value="1"/>
</dbReference>
<dbReference type="PANTHER" id="PTHR12835:SF5">
    <property type="entry name" value="BIOTIN--PROTEIN LIGASE"/>
    <property type="match status" value="1"/>
</dbReference>
<keyword evidence="1 9" id="KW-0436">Ligase</keyword>